<dbReference type="InParanoid" id="A0A3N4KEA0"/>
<dbReference type="OrthoDB" id="5418824at2759"/>
<evidence type="ECO:0000313" key="2">
    <source>
        <dbReference type="EMBL" id="RPB08817.1"/>
    </source>
</evidence>
<name>A0A3N4KEA0_9PEZI</name>
<dbReference type="EMBL" id="ML119158">
    <property type="protein sequence ID" value="RPB08817.1"/>
    <property type="molecule type" value="Genomic_DNA"/>
</dbReference>
<evidence type="ECO:0000313" key="3">
    <source>
        <dbReference type="Proteomes" id="UP000277580"/>
    </source>
</evidence>
<dbReference type="AlphaFoldDB" id="A0A3N4KEA0"/>
<sequence length="269" mass="31731">MHPDASFLVHSLLLRDSMLQDSMLFSYFETFWQDTIHMASPAIPDFAQIPGLFSHPPPLQHRIPTLPDGPPVPKRSPFRLKRLRVKSESPEETVDSSESPRFKSEMPEPAIDTSVSPLAVKRPRLRFKTPEGTVDPNKKPSHTRSVHLRVRFILEYGNNSLDGLSNTVAQYELCNWEPDTKRVEAIKHIYHQWKKRFLDLKVVRQHLRPEERRYRELKRLVERFEEMGWYIIRIRAENLRLSKHQMGELVLAKFAWSHRRAAELFFRGY</sequence>
<gene>
    <name evidence="2" type="ORF">P167DRAFT_548585</name>
</gene>
<proteinExistence type="predicted"/>
<feature type="region of interest" description="Disordered" evidence="1">
    <location>
        <begin position="57"/>
        <end position="109"/>
    </location>
</feature>
<protein>
    <submittedName>
        <fullName evidence="2">Uncharacterized protein</fullName>
    </submittedName>
</protein>
<reference evidence="2 3" key="1">
    <citation type="journal article" date="2018" name="Nat. Ecol. Evol.">
        <title>Pezizomycetes genomes reveal the molecular basis of ectomycorrhizal truffle lifestyle.</title>
        <authorList>
            <person name="Murat C."/>
            <person name="Payen T."/>
            <person name="Noel B."/>
            <person name="Kuo A."/>
            <person name="Morin E."/>
            <person name="Chen J."/>
            <person name="Kohler A."/>
            <person name="Krizsan K."/>
            <person name="Balestrini R."/>
            <person name="Da Silva C."/>
            <person name="Montanini B."/>
            <person name="Hainaut M."/>
            <person name="Levati E."/>
            <person name="Barry K.W."/>
            <person name="Belfiori B."/>
            <person name="Cichocki N."/>
            <person name="Clum A."/>
            <person name="Dockter R.B."/>
            <person name="Fauchery L."/>
            <person name="Guy J."/>
            <person name="Iotti M."/>
            <person name="Le Tacon F."/>
            <person name="Lindquist E.A."/>
            <person name="Lipzen A."/>
            <person name="Malagnac F."/>
            <person name="Mello A."/>
            <person name="Molinier V."/>
            <person name="Miyauchi S."/>
            <person name="Poulain J."/>
            <person name="Riccioni C."/>
            <person name="Rubini A."/>
            <person name="Sitrit Y."/>
            <person name="Splivallo R."/>
            <person name="Traeger S."/>
            <person name="Wang M."/>
            <person name="Zifcakova L."/>
            <person name="Wipf D."/>
            <person name="Zambonelli A."/>
            <person name="Paolocci F."/>
            <person name="Nowrousian M."/>
            <person name="Ottonello S."/>
            <person name="Baldrian P."/>
            <person name="Spatafora J.W."/>
            <person name="Henrissat B."/>
            <person name="Nagy L.G."/>
            <person name="Aury J.M."/>
            <person name="Wincker P."/>
            <person name="Grigoriev I.V."/>
            <person name="Bonfante P."/>
            <person name="Martin F.M."/>
        </authorList>
    </citation>
    <scope>NUCLEOTIDE SEQUENCE [LARGE SCALE GENOMIC DNA]</scope>
    <source>
        <strain evidence="2 3">CCBAS932</strain>
    </source>
</reference>
<keyword evidence="3" id="KW-1185">Reference proteome</keyword>
<organism evidence="2 3">
    <name type="scientific">Morchella conica CCBAS932</name>
    <dbReference type="NCBI Taxonomy" id="1392247"/>
    <lineage>
        <taxon>Eukaryota</taxon>
        <taxon>Fungi</taxon>
        <taxon>Dikarya</taxon>
        <taxon>Ascomycota</taxon>
        <taxon>Pezizomycotina</taxon>
        <taxon>Pezizomycetes</taxon>
        <taxon>Pezizales</taxon>
        <taxon>Morchellaceae</taxon>
        <taxon>Morchella</taxon>
    </lineage>
</organism>
<evidence type="ECO:0000256" key="1">
    <source>
        <dbReference type="SAM" id="MobiDB-lite"/>
    </source>
</evidence>
<accession>A0A3N4KEA0</accession>
<dbReference type="Proteomes" id="UP000277580">
    <property type="component" value="Unassembled WGS sequence"/>
</dbReference>